<reference evidence="2" key="1">
    <citation type="submission" date="2021-03" db="EMBL/GenBank/DDBJ databases">
        <title>Assistant Professor.</title>
        <authorList>
            <person name="Huq M.A."/>
        </authorList>
    </citation>
    <scope>NUCLEOTIDE SEQUENCE [LARGE SCALE GENOMIC DNA]</scope>
    <source>
        <strain evidence="2">MAH-28</strain>
    </source>
</reference>
<proteinExistence type="predicted"/>
<evidence type="ECO:0000313" key="2">
    <source>
        <dbReference type="Proteomes" id="UP000679126"/>
    </source>
</evidence>
<protein>
    <submittedName>
        <fullName evidence="1">Uncharacterized protein</fullName>
    </submittedName>
</protein>
<comment type="caution">
    <text evidence="1">The sequence shown here is derived from an EMBL/GenBank/DDBJ whole genome shotgun (WGS) entry which is preliminary data.</text>
</comment>
<dbReference type="RefSeq" id="WP_209144090.1">
    <property type="nucleotide sequence ID" value="NZ_JAGHKP010000001.1"/>
</dbReference>
<keyword evidence="2" id="KW-1185">Reference proteome</keyword>
<name>A0ABS3YAG3_9BACT</name>
<organism evidence="1 2">
    <name type="scientific">Chitinophaga chungangae</name>
    <dbReference type="NCBI Taxonomy" id="2821488"/>
    <lineage>
        <taxon>Bacteria</taxon>
        <taxon>Pseudomonadati</taxon>
        <taxon>Bacteroidota</taxon>
        <taxon>Chitinophagia</taxon>
        <taxon>Chitinophagales</taxon>
        <taxon>Chitinophagaceae</taxon>
        <taxon>Chitinophaga</taxon>
    </lineage>
</organism>
<evidence type="ECO:0000313" key="1">
    <source>
        <dbReference type="EMBL" id="MBO9151668.1"/>
    </source>
</evidence>
<sequence>MENINAEPEKVRKHLHELYGIRGTRVRNKSRDAWKPPPAKSTGSWHFKFLSWEDVFLIQEVTETEERAKAFMEHIRNIYAGELKQKEEERAALRASFGYP</sequence>
<accession>A0ABS3YAG3</accession>
<dbReference type="Proteomes" id="UP000679126">
    <property type="component" value="Unassembled WGS sequence"/>
</dbReference>
<dbReference type="EMBL" id="JAGHKP010000001">
    <property type="protein sequence ID" value="MBO9151668.1"/>
    <property type="molecule type" value="Genomic_DNA"/>
</dbReference>
<gene>
    <name evidence="1" type="ORF">J7I43_05580</name>
</gene>